<name>A0AAF0F266_9BASI</name>
<organism evidence="11 12">
    <name type="scientific">Malassezia psittaci</name>
    <dbReference type="NCBI Taxonomy" id="1821823"/>
    <lineage>
        <taxon>Eukaryota</taxon>
        <taxon>Fungi</taxon>
        <taxon>Dikarya</taxon>
        <taxon>Basidiomycota</taxon>
        <taxon>Ustilaginomycotina</taxon>
        <taxon>Malasseziomycetes</taxon>
        <taxon>Malasseziales</taxon>
        <taxon>Malasseziaceae</taxon>
        <taxon>Malassezia</taxon>
    </lineage>
</organism>
<reference evidence="11" key="1">
    <citation type="submission" date="2023-02" db="EMBL/GenBank/DDBJ databases">
        <title>Mating type loci evolution in Malassezia.</title>
        <authorList>
            <person name="Coelho M.A."/>
        </authorList>
    </citation>
    <scope>NUCLEOTIDE SEQUENCE</scope>
    <source>
        <strain evidence="11">CBS 14136</strain>
    </source>
</reference>
<sequence length="536" mass="59803">MAQEGSLLNACEAALQRVFPLSESGSIRIDTLFGRPTPVRSLYPLAHVHPSDAQATHTSDAPAVYKEHVIVSASWKPENGEDRMMYALEMFVYTLPTCGAGLLYVSKLDSTGFTPSAITTRSQIPDEYRHTPSVIAALTSATITYFASRSHWREIPHITHVSVHVLARAQPAYLFPSSSNHPRKHVLSDAALIRWWQARLSESIHQVNISQPNDLVSAFYVIPGYSRLDSHPLVPLVTSASEQEPKSSKAYVRDAQWVYGHPYNFTDPQTNEHPALPLHPHPSEHRKVSGNEMQRRRCLSTLVPIFHDDPKGRFINELCASAHEPGHRSATNTMYGVPQAQREAMLEREALDRIGIDQFCESLGYRQECCSGNAVGVFVVNVSQLGLPDARVVTASSQQEQSNEQSSLNSQPTDSHTASKRSAPHAQPDSLPTNTLENLLLKYMLQDACQWSDETQAVQLTRQYHEALDRASQKRTSQTSQQKLDEKNLWTTVQLEEFPERLLKQPATDSTSSSTSTNTPPDSSVRVLSVKRKRRA</sequence>
<dbReference type="SMART" id="SM01250">
    <property type="entry name" value="KAT11"/>
    <property type="match status" value="1"/>
</dbReference>
<evidence type="ECO:0000313" key="11">
    <source>
        <dbReference type="EMBL" id="WFD41455.1"/>
    </source>
</evidence>
<evidence type="ECO:0000256" key="5">
    <source>
        <dbReference type="ARBA" id="ARBA00022990"/>
    </source>
</evidence>
<dbReference type="PANTHER" id="PTHR31571">
    <property type="entry name" value="ALTERED INHERITANCE OF MITOCHONDRIA PROTEIN 6"/>
    <property type="match status" value="1"/>
</dbReference>
<dbReference type="GO" id="GO:0005634">
    <property type="term" value="C:nucleus"/>
    <property type="evidence" value="ECO:0007669"/>
    <property type="project" value="UniProtKB-SubCell"/>
</dbReference>
<dbReference type="InterPro" id="IPR016849">
    <property type="entry name" value="Rtt109"/>
</dbReference>
<dbReference type="InterPro" id="IPR013178">
    <property type="entry name" value="Histone_AcTrfase_Rtt109/CBP"/>
</dbReference>
<keyword evidence="5" id="KW-0007">Acetylation</keyword>
<keyword evidence="3" id="KW-0808">Transferase</keyword>
<accession>A0AAF0F266</accession>
<dbReference type="PANTHER" id="PTHR31571:SF2">
    <property type="entry name" value="HISTONE ACETYLTRANSFERASE RTT109"/>
    <property type="match status" value="1"/>
</dbReference>
<evidence type="ECO:0000256" key="10">
    <source>
        <dbReference type="SAM" id="MobiDB-lite"/>
    </source>
</evidence>
<dbReference type="GO" id="GO:0032931">
    <property type="term" value="F:histone H3K56 acetyltransferase activity"/>
    <property type="evidence" value="ECO:0007669"/>
    <property type="project" value="TreeGrafter"/>
</dbReference>
<evidence type="ECO:0000256" key="3">
    <source>
        <dbReference type="ARBA" id="ARBA00022679"/>
    </source>
</evidence>
<gene>
    <name evidence="11" type="ORF">MPSI1_000082</name>
</gene>
<dbReference type="EMBL" id="CP118375">
    <property type="protein sequence ID" value="WFD41455.1"/>
    <property type="molecule type" value="Genomic_DNA"/>
</dbReference>
<evidence type="ECO:0000256" key="1">
    <source>
        <dbReference type="ARBA" id="ARBA00004123"/>
    </source>
</evidence>
<evidence type="ECO:0000256" key="8">
    <source>
        <dbReference type="ARBA" id="ARBA00023242"/>
    </source>
</evidence>
<keyword evidence="12" id="KW-1185">Reference proteome</keyword>
<evidence type="ECO:0000256" key="6">
    <source>
        <dbReference type="ARBA" id="ARBA00023015"/>
    </source>
</evidence>
<comment type="catalytic activity">
    <reaction evidence="9">
        <text>L-lysyl-[histone] + acetyl-CoA = N(6)-acetyl-L-lysyl-[histone] + CoA + H(+)</text>
        <dbReference type="Rhea" id="RHEA:21992"/>
        <dbReference type="Rhea" id="RHEA-COMP:9845"/>
        <dbReference type="Rhea" id="RHEA-COMP:11338"/>
        <dbReference type="ChEBI" id="CHEBI:15378"/>
        <dbReference type="ChEBI" id="CHEBI:29969"/>
        <dbReference type="ChEBI" id="CHEBI:57287"/>
        <dbReference type="ChEBI" id="CHEBI:57288"/>
        <dbReference type="ChEBI" id="CHEBI:61930"/>
        <dbReference type="EC" id="2.3.1.48"/>
    </reaction>
    <physiologicalReaction direction="left-to-right" evidence="9">
        <dbReference type="Rhea" id="RHEA:21993"/>
    </physiologicalReaction>
</comment>
<keyword evidence="8" id="KW-0539">Nucleus</keyword>
<dbReference type="Pfam" id="PF08214">
    <property type="entry name" value="HAT_KAT11"/>
    <property type="match status" value="1"/>
</dbReference>
<evidence type="ECO:0000256" key="4">
    <source>
        <dbReference type="ARBA" id="ARBA00022763"/>
    </source>
</evidence>
<dbReference type="EC" id="2.3.1.48" evidence="2"/>
<dbReference type="PROSITE" id="PS51728">
    <property type="entry name" value="RTT109_HAT"/>
    <property type="match status" value="1"/>
</dbReference>
<feature type="region of interest" description="Disordered" evidence="10">
    <location>
        <begin position="499"/>
        <end position="536"/>
    </location>
</feature>
<comment type="subcellular location">
    <subcellularLocation>
        <location evidence="1">Nucleus</location>
    </subcellularLocation>
</comment>
<dbReference type="GO" id="GO:0006974">
    <property type="term" value="P:DNA damage response"/>
    <property type="evidence" value="ECO:0007669"/>
    <property type="project" value="UniProtKB-KW"/>
</dbReference>
<feature type="region of interest" description="Disordered" evidence="10">
    <location>
        <begin position="393"/>
        <end position="433"/>
    </location>
</feature>
<keyword evidence="7" id="KW-0804">Transcription</keyword>
<feature type="compositionally biased region" description="Low complexity" evidence="10">
    <location>
        <begin position="508"/>
        <end position="528"/>
    </location>
</feature>
<feature type="compositionally biased region" description="Low complexity" evidence="10">
    <location>
        <begin position="396"/>
        <end position="411"/>
    </location>
</feature>
<dbReference type="AlphaFoldDB" id="A0AAF0F266"/>
<evidence type="ECO:0000256" key="2">
    <source>
        <dbReference type="ARBA" id="ARBA00013184"/>
    </source>
</evidence>
<keyword evidence="4" id="KW-0227">DNA damage</keyword>
<evidence type="ECO:0000256" key="7">
    <source>
        <dbReference type="ARBA" id="ARBA00023163"/>
    </source>
</evidence>
<protein>
    <recommendedName>
        <fullName evidence="2">histone acetyltransferase</fullName>
        <ecNumber evidence="2">2.3.1.48</ecNumber>
    </recommendedName>
</protein>
<evidence type="ECO:0000313" key="12">
    <source>
        <dbReference type="Proteomes" id="UP001214628"/>
    </source>
</evidence>
<evidence type="ECO:0000256" key="9">
    <source>
        <dbReference type="ARBA" id="ARBA00048940"/>
    </source>
</evidence>
<dbReference type="InterPro" id="IPR051236">
    <property type="entry name" value="HAT_RTT109-like"/>
</dbReference>
<dbReference type="Proteomes" id="UP001214628">
    <property type="component" value="Chromosome 1"/>
</dbReference>
<dbReference type="GO" id="GO:0006355">
    <property type="term" value="P:regulation of DNA-templated transcription"/>
    <property type="evidence" value="ECO:0007669"/>
    <property type="project" value="InterPro"/>
</dbReference>
<proteinExistence type="predicted"/>
<keyword evidence="6" id="KW-0805">Transcription regulation</keyword>